<evidence type="ECO:0000256" key="7">
    <source>
        <dbReference type="PIRSR" id="PIRSR600821-52"/>
    </source>
</evidence>
<dbReference type="PANTHER" id="PTHR30511:SF0">
    <property type="entry name" value="ALANINE RACEMASE, CATABOLIC-RELATED"/>
    <property type="match status" value="1"/>
</dbReference>
<dbReference type="SMART" id="SM01005">
    <property type="entry name" value="Ala_racemase_C"/>
    <property type="match status" value="1"/>
</dbReference>
<evidence type="ECO:0000256" key="4">
    <source>
        <dbReference type="ARBA" id="ARBA00023235"/>
    </source>
</evidence>
<keyword evidence="9" id="KW-0436">Ligase</keyword>
<dbReference type="NCBIfam" id="TIGR00492">
    <property type="entry name" value="alr"/>
    <property type="match status" value="1"/>
</dbReference>
<dbReference type="Gene3D" id="3.20.20.10">
    <property type="entry name" value="Alanine racemase"/>
    <property type="match status" value="1"/>
</dbReference>
<gene>
    <name evidence="9" type="ORF">TBC1_111641</name>
</gene>
<dbReference type="Pfam" id="PF08245">
    <property type="entry name" value="Mur_ligase_M"/>
    <property type="match status" value="1"/>
</dbReference>
<dbReference type="InterPro" id="IPR009006">
    <property type="entry name" value="Ala_racemase/Decarboxylase_C"/>
</dbReference>
<dbReference type="Pfam" id="PF01168">
    <property type="entry name" value="Ala_racemase_N"/>
    <property type="match status" value="1"/>
</dbReference>
<proteinExistence type="inferred from homology"/>
<dbReference type="Gene3D" id="3.40.1390.10">
    <property type="entry name" value="MurE/MurF, N-terminal domain"/>
    <property type="match status" value="1"/>
</dbReference>
<dbReference type="GO" id="GO:0005524">
    <property type="term" value="F:ATP binding"/>
    <property type="evidence" value="ECO:0007669"/>
    <property type="project" value="InterPro"/>
</dbReference>
<dbReference type="GO" id="GO:0030632">
    <property type="term" value="P:D-alanine biosynthetic process"/>
    <property type="evidence" value="ECO:0007669"/>
    <property type="project" value="UniProtKB-UniRule"/>
</dbReference>
<evidence type="ECO:0000313" key="10">
    <source>
        <dbReference type="Proteomes" id="UP000053091"/>
    </source>
</evidence>
<comment type="similarity">
    <text evidence="5">Belongs to the alanine racemase family.</text>
</comment>
<feature type="domain" description="Alanine racemase C-terminal" evidence="8">
    <location>
        <begin position="700"/>
        <end position="824"/>
    </location>
</feature>
<dbReference type="PANTHER" id="PTHR30511">
    <property type="entry name" value="ALANINE RACEMASE"/>
    <property type="match status" value="1"/>
</dbReference>
<keyword evidence="3 5" id="KW-0663">Pyridoxal phosphate</keyword>
<dbReference type="InterPro" id="IPR036565">
    <property type="entry name" value="Mur-like_cat_sf"/>
</dbReference>
<dbReference type="SUPFAM" id="SSF51419">
    <property type="entry name" value="PLP-binding barrel"/>
    <property type="match status" value="1"/>
</dbReference>
<dbReference type="PATRIC" id="fig|1678841.3.peg.1831"/>
<evidence type="ECO:0000256" key="2">
    <source>
        <dbReference type="ARBA" id="ARBA00001933"/>
    </source>
</evidence>
<reference evidence="9" key="1">
    <citation type="journal article" date="2015" name="Genome Announc.">
        <title>Draft Genome Sequence of Bacteroidales Strain TBC1, a Novel Isolate from a Methanogenic Wastewater Treatment System.</title>
        <authorList>
            <person name="Tourlousse D.M."/>
            <person name="Matsuura N."/>
            <person name="Sun L."/>
            <person name="Toyonaga M."/>
            <person name="Kuroda K."/>
            <person name="Ohashi A."/>
            <person name="Cruz R."/>
            <person name="Yamaguchi T."/>
            <person name="Sekiguchi Y."/>
        </authorList>
    </citation>
    <scope>NUCLEOTIDE SEQUENCE [LARGE SCALE GENOMIC DNA]</scope>
    <source>
        <strain evidence="9">TBC1</strain>
    </source>
</reference>
<evidence type="ECO:0000259" key="8">
    <source>
        <dbReference type="SMART" id="SM01005"/>
    </source>
</evidence>
<dbReference type="AlphaFoldDB" id="A0A0S7C2R9"/>
<evidence type="ECO:0000256" key="5">
    <source>
        <dbReference type="HAMAP-Rule" id="MF_01201"/>
    </source>
</evidence>
<feature type="modified residue" description="N6-(pyridoxal phosphate)lysine" evidence="5 6">
    <location>
        <position position="492"/>
    </location>
</feature>
<dbReference type="Proteomes" id="UP000053091">
    <property type="component" value="Unassembled WGS sequence"/>
</dbReference>
<keyword evidence="10" id="KW-1185">Reference proteome</keyword>
<dbReference type="CDD" id="cd00430">
    <property type="entry name" value="PLPDE_III_AR"/>
    <property type="match status" value="1"/>
</dbReference>
<evidence type="ECO:0000256" key="1">
    <source>
        <dbReference type="ARBA" id="ARBA00000316"/>
    </source>
</evidence>
<dbReference type="PRINTS" id="PR00992">
    <property type="entry name" value="ALARACEMASE"/>
</dbReference>
<dbReference type="NCBIfam" id="NF008897">
    <property type="entry name" value="PRK11930.1"/>
    <property type="match status" value="1"/>
</dbReference>
<comment type="function">
    <text evidence="5">Catalyzes the interconversion of L-alanine and D-alanine. May also act on other amino acids.</text>
</comment>
<evidence type="ECO:0000313" key="9">
    <source>
        <dbReference type="EMBL" id="GAP43488.1"/>
    </source>
</evidence>
<dbReference type="FunFam" id="3.20.20.10:FF:000002">
    <property type="entry name" value="Alanine racemase"/>
    <property type="match status" value="1"/>
</dbReference>
<dbReference type="EMBL" id="DF968182">
    <property type="protein sequence ID" value="GAP43488.1"/>
    <property type="molecule type" value="Genomic_DNA"/>
</dbReference>
<dbReference type="InterPro" id="IPR036615">
    <property type="entry name" value="Mur_ligase_C_dom_sf"/>
</dbReference>
<dbReference type="SUPFAM" id="SSF50621">
    <property type="entry name" value="Alanine racemase C-terminal domain-like"/>
    <property type="match status" value="1"/>
</dbReference>
<feature type="binding site" evidence="5 7">
    <location>
        <position position="770"/>
    </location>
    <ligand>
        <name>substrate</name>
    </ligand>
</feature>
<sequence length="826" mass="92669">MGKTGYFFSEIINLLGGECTGAGGNGLIKELLTDSRKLSSPLHTLFFALTTARNDGHRYIRELYEKGVRYFVVSAVPDGNFSEANFLVINDPLEALQKLAAHHRSGFDFPVIGITGSNGKTIVKEWLWQLISQEKTIVRSPKSYNSQIGVPLSVWQMNNWHNLAIFEAGISEPGEMEQLEHIIRPDIGIFTNIGHAHDQYFLSKQQKAEEKLKLFRDCKTLVYCSDHKEIGYALRNSPYGIPDLFDWGSTGNARLRIIQTQTGKSNTRITAVYQHRTMEISIPFSDTASFENAMHCWAVMLLMGYGPDVTASRMLRLQPVAMRLEMKEGINGCSVINDAYSSDPESLAIALDFLVQQNQHERRTVILSDMLQNAGNEEELYGQIARMLINKGITRLIGIGPALCKHKKLFEIPGGFYPGTDEFLKSFHPGDFHDESILIKGARIFGFERINKLLQQRSHETVLEVNLNALVHNLNYFRSRLNPGTKLMAMVKAFSYGSGSFEIANTLEWHRADYLAVAYADEGVELRKAGISLPIMVMNPEENGMDAMLRYNLEPEIYNFRTLSMLARAIKRKSDSQTAAVKIHLKLDTGMHRLGFENNDIKPLADQLCTLKEITVQSVFSHLAGSEDPEMDAFTRQQIDCFRRMAEELTRRLGYPVIRHILNSAGINRFPDSQFEMVRLGISLYGISTDPGEQKSLETVSSLKTSISQIKVIRAGDTVGYNRSWKAEKESVIATIPVGYADGLSRRLGNGRGKMMVNGHIVPVAGNICMDMTMLDITGVSANEGDEVVVFGSDMPITRLAEAMDTIPYEILTGISRRVKRIYFQE</sequence>
<dbReference type="SUPFAM" id="SSF53244">
    <property type="entry name" value="MurD-like peptide ligases, peptide-binding domain"/>
    <property type="match status" value="1"/>
</dbReference>
<evidence type="ECO:0000256" key="3">
    <source>
        <dbReference type="ARBA" id="ARBA00022898"/>
    </source>
</evidence>
<dbReference type="OrthoDB" id="9801978at2"/>
<feature type="binding site" evidence="5 7">
    <location>
        <position position="593"/>
    </location>
    <ligand>
        <name>substrate</name>
    </ligand>
</feature>
<dbReference type="UniPathway" id="UPA00042">
    <property type="reaction ID" value="UER00497"/>
</dbReference>
<dbReference type="Pfam" id="PF00842">
    <property type="entry name" value="Ala_racemase_C"/>
    <property type="match status" value="1"/>
</dbReference>
<feature type="active site" description="Proton acceptor; specific for D-alanine" evidence="5">
    <location>
        <position position="492"/>
    </location>
</feature>
<keyword evidence="4 5" id="KW-0413">Isomerase</keyword>
<dbReference type="InterPro" id="IPR035911">
    <property type="entry name" value="MurE/MurF_N"/>
</dbReference>
<comment type="catalytic activity">
    <reaction evidence="1 5">
        <text>L-alanine = D-alanine</text>
        <dbReference type="Rhea" id="RHEA:20249"/>
        <dbReference type="ChEBI" id="CHEBI:57416"/>
        <dbReference type="ChEBI" id="CHEBI:57972"/>
        <dbReference type="EC" id="5.1.1.1"/>
    </reaction>
</comment>
<feature type="active site" description="Proton acceptor; specific for L-alanine" evidence="5">
    <location>
        <position position="721"/>
    </location>
</feature>
<dbReference type="Gene3D" id="3.90.190.20">
    <property type="entry name" value="Mur ligase, C-terminal domain"/>
    <property type="match status" value="1"/>
</dbReference>
<dbReference type="GO" id="GO:0030170">
    <property type="term" value="F:pyridoxal phosphate binding"/>
    <property type="evidence" value="ECO:0007669"/>
    <property type="project" value="UniProtKB-UniRule"/>
</dbReference>
<dbReference type="InterPro" id="IPR011079">
    <property type="entry name" value="Ala_racemase_C"/>
</dbReference>
<dbReference type="SUPFAM" id="SSF53623">
    <property type="entry name" value="MurD-like peptide ligases, catalytic domain"/>
    <property type="match status" value="1"/>
</dbReference>
<comment type="cofactor">
    <cofactor evidence="2 5 6">
        <name>pyridoxal 5'-phosphate</name>
        <dbReference type="ChEBI" id="CHEBI:597326"/>
    </cofactor>
</comment>
<dbReference type="SUPFAM" id="SSF63418">
    <property type="entry name" value="MurE/MurF N-terminal domain"/>
    <property type="match status" value="1"/>
</dbReference>
<dbReference type="GO" id="GO:0008784">
    <property type="term" value="F:alanine racemase activity"/>
    <property type="evidence" value="ECO:0007669"/>
    <property type="project" value="UniProtKB-UniRule"/>
</dbReference>
<dbReference type="InterPro" id="IPR000821">
    <property type="entry name" value="Ala_racemase"/>
</dbReference>
<dbReference type="InterPro" id="IPR001608">
    <property type="entry name" value="Ala_racemase_N"/>
</dbReference>
<dbReference type="RefSeq" id="WP_062040643.1">
    <property type="nucleotide sequence ID" value="NZ_DF968182.1"/>
</dbReference>
<comment type="pathway">
    <text evidence="5">Amino-acid biosynthesis; D-alanine biosynthesis; D-alanine from L-alanine: step 1/1.</text>
</comment>
<dbReference type="InterPro" id="IPR013221">
    <property type="entry name" value="Mur_ligase_cen"/>
</dbReference>
<dbReference type="GO" id="GO:0005829">
    <property type="term" value="C:cytosol"/>
    <property type="evidence" value="ECO:0007669"/>
    <property type="project" value="TreeGrafter"/>
</dbReference>
<accession>A0A0S7C2R9</accession>
<dbReference type="InterPro" id="IPR029066">
    <property type="entry name" value="PLP-binding_barrel"/>
</dbReference>
<dbReference type="STRING" id="1678841.TBC1_111641"/>
<dbReference type="HAMAP" id="MF_01201">
    <property type="entry name" value="Ala_racemase"/>
    <property type="match status" value="1"/>
</dbReference>
<dbReference type="Gene3D" id="2.40.37.10">
    <property type="entry name" value="Lyase, Ornithine Decarboxylase, Chain A, domain 1"/>
    <property type="match status" value="1"/>
</dbReference>
<dbReference type="EC" id="5.1.1.1" evidence="5"/>
<dbReference type="GO" id="GO:0016881">
    <property type="term" value="F:acid-amino acid ligase activity"/>
    <property type="evidence" value="ECO:0007669"/>
    <property type="project" value="InterPro"/>
</dbReference>
<name>A0A0S7C2R9_9BACT</name>
<evidence type="ECO:0000256" key="6">
    <source>
        <dbReference type="PIRSR" id="PIRSR600821-50"/>
    </source>
</evidence>
<dbReference type="Gene3D" id="3.40.1190.10">
    <property type="entry name" value="Mur-like, catalytic domain"/>
    <property type="match status" value="1"/>
</dbReference>
<protein>
    <recommendedName>
        <fullName evidence="5">Alanine racemase</fullName>
        <ecNumber evidence="5">5.1.1.1</ecNumber>
    </recommendedName>
</protein>
<organism evidence="9">
    <name type="scientific">Lentimicrobium saccharophilum</name>
    <dbReference type="NCBI Taxonomy" id="1678841"/>
    <lineage>
        <taxon>Bacteria</taxon>
        <taxon>Pseudomonadati</taxon>
        <taxon>Bacteroidota</taxon>
        <taxon>Bacteroidia</taxon>
        <taxon>Bacteroidales</taxon>
        <taxon>Lentimicrobiaceae</taxon>
        <taxon>Lentimicrobium</taxon>
    </lineage>
</organism>